<feature type="signal peptide" evidence="2">
    <location>
        <begin position="1"/>
        <end position="31"/>
    </location>
</feature>
<protein>
    <submittedName>
        <fullName evidence="4">ABC transporter substrate-binding protein</fullName>
    </submittedName>
</protein>
<gene>
    <name evidence="4" type="ORF">H8K32_07790</name>
</gene>
<dbReference type="RefSeq" id="WP_186911925.1">
    <property type="nucleotide sequence ID" value="NZ_JACOFV010000006.1"/>
</dbReference>
<name>A0A923HGI4_9BURK</name>
<evidence type="ECO:0000256" key="2">
    <source>
        <dbReference type="SAM" id="SignalP"/>
    </source>
</evidence>
<evidence type="ECO:0000259" key="3">
    <source>
        <dbReference type="Pfam" id="PF00497"/>
    </source>
</evidence>
<keyword evidence="5" id="KW-1185">Reference proteome</keyword>
<feature type="chain" id="PRO_5038002234" evidence="2">
    <location>
        <begin position="32"/>
        <end position="265"/>
    </location>
</feature>
<sequence>MKHRTHLVFVKLRSTVLMLLSCWLFSANVQAQQAQQEIKFAVFDTLGYPLNIFDQSSHLTGGVLKDFGDAIAKEIGASTMYVVYSRRRVEQALFTGQADMVCYFSPQWTDNRDQLFWSLPNLPQIERVVVLRDKPVLNQFPQQLFDKKIATRLGYFYPQIDKEVATGKIKRIDLTDVSSMFRLLTKGGADGLISSEAEIEGYFKNFPDQRDQFVLSKTPFSVLSTQCGLSQKSVWKIEQINRAIAHIQANGEQDAMLRRYGLMAK</sequence>
<dbReference type="InterPro" id="IPR001638">
    <property type="entry name" value="Solute-binding_3/MltF_N"/>
</dbReference>
<dbReference type="AlphaFoldDB" id="A0A923HGI4"/>
<feature type="domain" description="Solute-binding protein family 3/N-terminal" evidence="3">
    <location>
        <begin position="48"/>
        <end position="261"/>
    </location>
</feature>
<dbReference type="SUPFAM" id="SSF53850">
    <property type="entry name" value="Periplasmic binding protein-like II"/>
    <property type="match status" value="1"/>
</dbReference>
<reference evidence="4" key="1">
    <citation type="submission" date="2020-08" db="EMBL/GenBank/DDBJ databases">
        <title>Novel species isolated from subtropical streams in China.</title>
        <authorList>
            <person name="Lu H."/>
        </authorList>
    </citation>
    <scope>NUCLEOTIDE SEQUENCE</scope>
    <source>
        <strain evidence="4">KACC 12607</strain>
    </source>
</reference>
<dbReference type="Pfam" id="PF00497">
    <property type="entry name" value="SBP_bac_3"/>
    <property type="match status" value="1"/>
</dbReference>
<dbReference type="PANTHER" id="PTHR35936:SF6">
    <property type="entry name" value="AMINO ACID ABC TRANSPORTER SUBSTRATE-BINDING PAAT FAMILY PROTEIN"/>
    <property type="match status" value="1"/>
</dbReference>
<evidence type="ECO:0000313" key="5">
    <source>
        <dbReference type="Proteomes" id="UP000634011"/>
    </source>
</evidence>
<comment type="caution">
    <text evidence="4">The sequence shown here is derived from an EMBL/GenBank/DDBJ whole genome shotgun (WGS) entry which is preliminary data.</text>
</comment>
<dbReference type="PANTHER" id="PTHR35936">
    <property type="entry name" value="MEMBRANE-BOUND LYTIC MUREIN TRANSGLYCOSYLASE F"/>
    <property type="match status" value="1"/>
</dbReference>
<accession>A0A923HGI4</accession>
<dbReference type="Gene3D" id="3.40.190.10">
    <property type="entry name" value="Periplasmic binding protein-like II"/>
    <property type="match status" value="2"/>
</dbReference>
<proteinExistence type="predicted"/>
<evidence type="ECO:0000313" key="4">
    <source>
        <dbReference type="EMBL" id="MBC3861993.1"/>
    </source>
</evidence>
<dbReference type="EMBL" id="JACOFV010000006">
    <property type="protein sequence ID" value="MBC3861993.1"/>
    <property type="molecule type" value="Genomic_DNA"/>
</dbReference>
<dbReference type="Proteomes" id="UP000634011">
    <property type="component" value="Unassembled WGS sequence"/>
</dbReference>
<evidence type="ECO:0000256" key="1">
    <source>
        <dbReference type="ARBA" id="ARBA00022729"/>
    </source>
</evidence>
<organism evidence="4 5">
    <name type="scientific">Undibacterium jejuense</name>
    <dbReference type="NCBI Taxonomy" id="1344949"/>
    <lineage>
        <taxon>Bacteria</taxon>
        <taxon>Pseudomonadati</taxon>
        <taxon>Pseudomonadota</taxon>
        <taxon>Betaproteobacteria</taxon>
        <taxon>Burkholderiales</taxon>
        <taxon>Oxalobacteraceae</taxon>
        <taxon>Undibacterium</taxon>
    </lineage>
</organism>
<keyword evidence="1 2" id="KW-0732">Signal</keyword>